<organism evidence="3 4">
    <name type="scientific">Chrysochromulina tobinii</name>
    <dbReference type="NCBI Taxonomy" id="1460289"/>
    <lineage>
        <taxon>Eukaryota</taxon>
        <taxon>Haptista</taxon>
        <taxon>Haptophyta</taxon>
        <taxon>Prymnesiophyceae</taxon>
        <taxon>Prymnesiales</taxon>
        <taxon>Chrysochromulinaceae</taxon>
        <taxon>Chrysochromulina</taxon>
    </lineage>
</organism>
<feature type="compositionally biased region" description="Basic and acidic residues" evidence="2">
    <location>
        <begin position="739"/>
        <end position="762"/>
    </location>
</feature>
<gene>
    <name evidence="3" type="ORF">Ctob_001145</name>
</gene>
<feature type="region of interest" description="Disordered" evidence="2">
    <location>
        <begin position="711"/>
        <end position="809"/>
    </location>
</feature>
<feature type="compositionally biased region" description="Low complexity" evidence="2">
    <location>
        <begin position="54"/>
        <end position="65"/>
    </location>
</feature>
<feature type="region of interest" description="Disordered" evidence="2">
    <location>
        <begin position="876"/>
        <end position="923"/>
    </location>
</feature>
<feature type="region of interest" description="Disordered" evidence="2">
    <location>
        <begin position="368"/>
        <end position="389"/>
    </location>
</feature>
<evidence type="ECO:0000313" key="4">
    <source>
        <dbReference type="Proteomes" id="UP000037460"/>
    </source>
</evidence>
<feature type="region of interest" description="Disordered" evidence="2">
    <location>
        <begin position="54"/>
        <end position="76"/>
    </location>
</feature>
<feature type="compositionally biased region" description="Low complexity" evidence="2">
    <location>
        <begin position="368"/>
        <end position="379"/>
    </location>
</feature>
<dbReference type="EMBL" id="JWZX01002380">
    <property type="protein sequence ID" value="KOO29681.1"/>
    <property type="molecule type" value="Genomic_DNA"/>
</dbReference>
<sequence length="944" mass="98605">MSLDTATELVNELQRLHMAYQRLVEENSSLKTSLSEMLSIKAENASLRIKLRSAQAAPQQAAPAAKPKRPEVEEEQLSEILARSDKSLLSRQMRETKDRLHASEEKLRERDAEVARLRAELGRGARSEALEASLTAAVSRATAAAEAELRAVSDYVGETALEVAAASPARWQLGAWLEGLELTALLRDRLSVRRYLQRSSKRLALDPAPAKAEAQLCALEREFVRELGALASGSGALASGGGALASGGGALAHEGALSTARALVKSMLTEGGAGDDLLGLVAQRVAKYNVALRALGTARLAKLPADERRAVLGEYAAARFGRAAAELARAFEVTNRANAYPATLHTLAACLGKLGRIAEASTPLYRAPPAAGLPTPGAAQHSAAPSHPLVTPGTTPLPVSGGATAAPLTSSGSGGAALAGAVAGVEWGVLACTSSRQHAMSFASVVAGAQTVLQLEQSAVDRAADISWLSQYESRADAVFPPVCALDLRRTYLTSVESAQDGAGGGSSFPAMDAGEVLVIVLGVSTSWAKEAGRPWRREAAAYERRRDLAMGEMRGLSDGLAALAAKNAALERERNELRDKLSKQGEAPFPQGEAGAGDAMATASKAMATAEEAMALSERTLVHSESVSAGAAIVLHARDGAGARDGADARDGVHPADAEGSGRLAEEDEKRLERLQSENEALHEAVEAARHACACLRIGGLSAVPSVGAVTSADPAEPERSTVVGGGGARYGASLGRDGARDGARPRYDRPLEHARSREMPSADELGVAGAQPLPNTALPTPSPMPSLSHAPNTAQPHWTDEHTSPEAEAHARAVLGDAQGYAGCSPPQPTHPGLHPMYHGQHLMYPDSQQALSSPAVQTYYAQQAYKQQAYSQQALYPPPEPPPAEGGAQLGAPTELSRSREAREGGAPPLPSTPANSSLLKEYLIQRGQAAATQAASERWK</sequence>
<dbReference type="Proteomes" id="UP000037460">
    <property type="component" value="Unassembled WGS sequence"/>
</dbReference>
<feature type="compositionally biased region" description="Basic and acidic residues" evidence="2">
    <location>
        <begin position="800"/>
        <end position="809"/>
    </location>
</feature>
<evidence type="ECO:0000256" key="1">
    <source>
        <dbReference type="SAM" id="Coils"/>
    </source>
</evidence>
<feature type="coiled-coil region" evidence="1">
    <location>
        <begin position="86"/>
        <end position="120"/>
    </location>
</feature>
<keyword evidence="1" id="KW-0175">Coiled coil</keyword>
<reference evidence="4" key="1">
    <citation type="journal article" date="2015" name="PLoS Genet.">
        <title>Genome Sequence and Transcriptome Analyses of Chrysochromulina tobin: Metabolic Tools for Enhanced Algal Fitness in the Prominent Order Prymnesiales (Haptophyceae).</title>
        <authorList>
            <person name="Hovde B.T."/>
            <person name="Deodato C.R."/>
            <person name="Hunsperger H.M."/>
            <person name="Ryken S.A."/>
            <person name="Yost W."/>
            <person name="Jha R.K."/>
            <person name="Patterson J."/>
            <person name="Monnat R.J. Jr."/>
            <person name="Barlow S.B."/>
            <person name="Starkenburg S.R."/>
            <person name="Cattolico R.A."/>
        </authorList>
    </citation>
    <scope>NUCLEOTIDE SEQUENCE</scope>
    <source>
        <strain evidence="4">CCMP291</strain>
    </source>
</reference>
<comment type="caution">
    <text evidence="3">The sequence shown here is derived from an EMBL/GenBank/DDBJ whole genome shotgun (WGS) entry which is preliminary data.</text>
</comment>
<proteinExistence type="predicted"/>
<feature type="region of interest" description="Disordered" evidence="2">
    <location>
        <begin position="643"/>
        <end position="670"/>
    </location>
</feature>
<evidence type="ECO:0000256" key="2">
    <source>
        <dbReference type="SAM" id="MobiDB-lite"/>
    </source>
</evidence>
<feature type="coiled-coil region" evidence="1">
    <location>
        <begin position="554"/>
        <end position="588"/>
    </location>
</feature>
<dbReference type="AlphaFoldDB" id="A0A0M0JSQ6"/>
<keyword evidence="4" id="KW-1185">Reference proteome</keyword>
<protein>
    <submittedName>
        <fullName evidence="3">Uncharacterized protein</fullName>
    </submittedName>
</protein>
<evidence type="ECO:0000313" key="3">
    <source>
        <dbReference type="EMBL" id="KOO29681.1"/>
    </source>
</evidence>
<accession>A0A0M0JSQ6</accession>
<name>A0A0M0JSQ6_9EUKA</name>
<feature type="region of interest" description="Disordered" evidence="2">
    <location>
        <begin position="821"/>
        <end position="843"/>
    </location>
</feature>
<feature type="compositionally biased region" description="Basic and acidic residues" evidence="2">
    <location>
        <begin position="643"/>
        <end position="658"/>
    </location>
</feature>